<gene>
    <name evidence="1" type="ORF">VFPPC_15867</name>
</gene>
<dbReference type="EMBL" id="LSBJ02000003">
    <property type="protein sequence ID" value="OAQ68717.1"/>
    <property type="molecule type" value="Genomic_DNA"/>
</dbReference>
<dbReference type="Proteomes" id="UP000078397">
    <property type="component" value="Unassembled WGS sequence"/>
</dbReference>
<dbReference type="GeneID" id="28857614"/>
<keyword evidence="2" id="KW-1185">Reference proteome</keyword>
<dbReference type="AlphaFoldDB" id="A0A179FTN2"/>
<comment type="caution">
    <text evidence="1">The sequence shown here is derived from an EMBL/GenBank/DDBJ whole genome shotgun (WGS) entry which is preliminary data.</text>
</comment>
<reference evidence="1 2" key="1">
    <citation type="journal article" date="2016" name="PLoS Pathog.">
        <title>Biosynthesis of antibiotic leucinostatins in bio-control fungus Purpureocillium lilacinum and their inhibition on phytophthora revealed by genome mining.</title>
        <authorList>
            <person name="Wang G."/>
            <person name="Liu Z."/>
            <person name="Lin R."/>
            <person name="Li E."/>
            <person name="Mao Z."/>
            <person name="Ling J."/>
            <person name="Yang Y."/>
            <person name="Yin W.B."/>
            <person name="Xie B."/>
        </authorList>
    </citation>
    <scope>NUCLEOTIDE SEQUENCE [LARGE SCALE GENOMIC DNA]</scope>
    <source>
        <strain evidence="1">170</strain>
    </source>
</reference>
<name>A0A179FTN2_METCM</name>
<organism evidence="1 2">
    <name type="scientific">Pochonia chlamydosporia 170</name>
    <dbReference type="NCBI Taxonomy" id="1380566"/>
    <lineage>
        <taxon>Eukaryota</taxon>
        <taxon>Fungi</taxon>
        <taxon>Dikarya</taxon>
        <taxon>Ascomycota</taxon>
        <taxon>Pezizomycotina</taxon>
        <taxon>Sordariomycetes</taxon>
        <taxon>Hypocreomycetidae</taxon>
        <taxon>Hypocreales</taxon>
        <taxon>Clavicipitaceae</taxon>
        <taxon>Pochonia</taxon>
    </lineage>
</organism>
<evidence type="ECO:0000313" key="1">
    <source>
        <dbReference type="EMBL" id="OAQ68717.1"/>
    </source>
</evidence>
<dbReference type="RefSeq" id="XP_018145567.1">
    <property type="nucleotide sequence ID" value="XM_018293620.1"/>
</dbReference>
<sequence length="94" mass="10088">MGREGDAGAYLREMDTPSLISAAAAFTISGVRKFRVPILSFCPLWSNMPHVQPWGMPWTGGRSSKSGTERGSTGILADISDLMLNVYCFCGGSL</sequence>
<evidence type="ECO:0000313" key="2">
    <source>
        <dbReference type="Proteomes" id="UP000078397"/>
    </source>
</evidence>
<protein>
    <submittedName>
        <fullName evidence="1">Uncharacterized protein</fullName>
    </submittedName>
</protein>
<dbReference type="KEGG" id="pchm:VFPPC_15867"/>
<proteinExistence type="predicted"/>
<accession>A0A179FTN2</accession>